<organism evidence="1 2">
    <name type="scientific">Daejeonella lutea</name>
    <dbReference type="NCBI Taxonomy" id="572036"/>
    <lineage>
        <taxon>Bacteria</taxon>
        <taxon>Pseudomonadati</taxon>
        <taxon>Bacteroidota</taxon>
        <taxon>Sphingobacteriia</taxon>
        <taxon>Sphingobacteriales</taxon>
        <taxon>Sphingobacteriaceae</taxon>
        <taxon>Daejeonella</taxon>
    </lineage>
</organism>
<evidence type="ECO:0000313" key="2">
    <source>
        <dbReference type="Proteomes" id="UP000189981"/>
    </source>
</evidence>
<dbReference type="PROSITE" id="PS51257">
    <property type="entry name" value="PROKAR_LIPOPROTEIN"/>
    <property type="match status" value="1"/>
</dbReference>
<dbReference type="AlphaFoldDB" id="A0A1T5BD68"/>
<dbReference type="Proteomes" id="UP000189981">
    <property type="component" value="Unassembled WGS sequence"/>
</dbReference>
<dbReference type="InterPro" id="IPR021655">
    <property type="entry name" value="Put_metal-bd"/>
</dbReference>
<name>A0A1T5BD68_9SPHI</name>
<proteinExistence type="predicted"/>
<dbReference type="EMBL" id="FUYR01000001">
    <property type="protein sequence ID" value="SKB44783.1"/>
    <property type="molecule type" value="Genomic_DNA"/>
</dbReference>
<dbReference type="RefSeq" id="WP_079701954.1">
    <property type="nucleotide sequence ID" value="NZ_FUYR01000001.1"/>
</dbReference>
<protein>
    <submittedName>
        <fullName evidence="1">Putative metal-binding motif-containing protein</fullName>
    </submittedName>
</protein>
<reference evidence="2" key="1">
    <citation type="submission" date="2017-02" db="EMBL/GenBank/DDBJ databases">
        <authorList>
            <person name="Varghese N."/>
            <person name="Submissions S."/>
        </authorList>
    </citation>
    <scope>NUCLEOTIDE SEQUENCE [LARGE SCALE GENOMIC DNA]</scope>
    <source>
        <strain evidence="2">DSM 22385</strain>
    </source>
</reference>
<sequence>MKKFFYVFVLSLFTFVGCQKPEQGQFFDGDTGKMLGKSDKVTICHSTGNGAFQTVSVPQSALKAHLNHGDYILDADGDGYTAVGACEGTKNDCNDNDASISPAASEVCGDGIDNNCNGIIDEECGPDFSVFYIRNSNLTANKISAPWDTDIILSENAAGDGFTYGTPRGGQKVGYGTKFFDGYKINSISSTNWNLVYGNPGVGPYLNIWVTDGLGNYAVIASENQYKGTDFATRREWKIFEYGTSTSNFNWLFDGGTGGRDASQYLTHNGTRVTLSQLSDRIIIGDPGSYPLPNVGTGAPRGGYGFNLIWGDTQANFTQKNGQIAGLTVSSGGVTHVAAD</sequence>
<accession>A0A1T5BD68</accession>
<keyword evidence="2" id="KW-1185">Reference proteome</keyword>
<gene>
    <name evidence="1" type="ORF">SAMN05661099_1483</name>
</gene>
<dbReference type="Pfam" id="PF11617">
    <property type="entry name" value="Cu-binding_MopE"/>
    <property type="match status" value="1"/>
</dbReference>
<dbReference type="OrthoDB" id="9765957at2"/>
<dbReference type="STRING" id="572036.SAMN05661099_1483"/>
<evidence type="ECO:0000313" key="1">
    <source>
        <dbReference type="EMBL" id="SKB44783.1"/>
    </source>
</evidence>